<evidence type="ECO:0000313" key="1">
    <source>
        <dbReference type="EMBL" id="TNY22177.1"/>
    </source>
</evidence>
<dbReference type="Proteomes" id="UP000311382">
    <property type="component" value="Unassembled WGS sequence"/>
</dbReference>
<accession>A0A5C5FZ68</accession>
<dbReference type="EMBL" id="SOZI01000029">
    <property type="protein sequence ID" value="TNY22177.1"/>
    <property type="molecule type" value="Genomic_DNA"/>
</dbReference>
<organism evidence="1 2">
    <name type="scientific">Rhodotorula diobovata</name>
    <dbReference type="NCBI Taxonomy" id="5288"/>
    <lineage>
        <taxon>Eukaryota</taxon>
        <taxon>Fungi</taxon>
        <taxon>Dikarya</taxon>
        <taxon>Basidiomycota</taxon>
        <taxon>Pucciniomycotina</taxon>
        <taxon>Microbotryomycetes</taxon>
        <taxon>Sporidiobolales</taxon>
        <taxon>Sporidiobolaceae</taxon>
        <taxon>Rhodotorula</taxon>
    </lineage>
</organism>
<proteinExistence type="predicted"/>
<comment type="caution">
    <text evidence="1">The sequence shown here is derived from an EMBL/GenBank/DDBJ whole genome shotgun (WGS) entry which is preliminary data.</text>
</comment>
<dbReference type="AlphaFoldDB" id="A0A5C5FZ68"/>
<protein>
    <submittedName>
        <fullName evidence="1">Uncharacterized protein</fullName>
    </submittedName>
</protein>
<reference evidence="1 2" key="1">
    <citation type="submission" date="2019-03" db="EMBL/GenBank/DDBJ databases">
        <title>Rhodosporidium diobovatum UCD-FST 08-225 genome sequencing, assembly, and annotation.</title>
        <authorList>
            <person name="Fakankun I.U."/>
            <person name="Fristensky B."/>
            <person name="Levin D.B."/>
        </authorList>
    </citation>
    <scope>NUCLEOTIDE SEQUENCE [LARGE SCALE GENOMIC DNA]</scope>
    <source>
        <strain evidence="1 2">UCD-FST 08-225</strain>
    </source>
</reference>
<keyword evidence="2" id="KW-1185">Reference proteome</keyword>
<sequence>MLAGSLLPAAVCASCPACGWRETCRHWQAQCWPQLKYELGRRPAQMSSYANMLAWCTALHLYSQADPSQAYRQRMPGSWIRWMPVCLLGSVFSGSLLL</sequence>
<evidence type="ECO:0000313" key="2">
    <source>
        <dbReference type="Proteomes" id="UP000311382"/>
    </source>
</evidence>
<gene>
    <name evidence="1" type="ORF">DMC30DRAFT_392821</name>
</gene>
<name>A0A5C5FZ68_9BASI</name>